<feature type="region of interest" description="Disordered" evidence="1">
    <location>
        <begin position="213"/>
        <end position="236"/>
    </location>
</feature>
<keyword evidence="2" id="KW-0812">Transmembrane</keyword>
<name>A0A9N7V708_PLEPL</name>
<gene>
    <name evidence="3" type="ORF">PLEPLA_LOCUS31666</name>
</gene>
<evidence type="ECO:0000313" key="3">
    <source>
        <dbReference type="EMBL" id="CAB1443950.1"/>
    </source>
</evidence>
<accession>A0A9N7V708</accession>
<dbReference type="Proteomes" id="UP001153269">
    <property type="component" value="Unassembled WGS sequence"/>
</dbReference>
<sequence>MNQLIYAEDSSRIRGMFWLNSSTQPVASGKRAGLQARGGERRLSGRPTSVLFDLTLPEIQITCSAPRLLTPPARPCRPPADLGLALTGGLAAAYYELQKMQMDVLIRGGTGPLSQIPALTPDAHQPPQRNSWQTDGPLNRRGRRALTSEQHFGSYISLTMTLAVLVALTVTALIVTERSNPPPPSPATPAFECCGENNRVGLLHSKPVACKGVGGVGPSSANAEREAGKDEEDGAARISRPWGSYVWQTT</sequence>
<feature type="transmembrane region" description="Helical" evidence="2">
    <location>
        <begin position="152"/>
        <end position="175"/>
    </location>
</feature>
<dbReference type="EMBL" id="CADEAL010003235">
    <property type="protein sequence ID" value="CAB1443950.1"/>
    <property type="molecule type" value="Genomic_DNA"/>
</dbReference>
<feature type="compositionally biased region" description="Polar residues" evidence="1">
    <location>
        <begin position="127"/>
        <end position="136"/>
    </location>
</feature>
<reference evidence="3" key="1">
    <citation type="submission" date="2020-03" db="EMBL/GenBank/DDBJ databases">
        <authorList>
            <person name="Weist P."/>
        </authorList>
    </citation>
    <scope>NUCLEOTIDE SEQUENCE</scope>
</reference>
<evidence type="ECO:0000256" key="2">
    <source>
        <dbReference type="SAM" id="Phobius"/>
    </source>
</evidence>
<evidence type="ECO:0000256" key="1">
    <source>
        <dbReference type="SAM" id="MobiDB-lite"/>
    </source>
</evidence>
<protein>
    <submittedName>
        <fullName evidence="3">Uncharacterized protein</fullName>
    </submittedName>
</protein>
<organism evidence="3 4">
    <name type="scientific">Pleuronectes platessa</name>
    <name type="common">European plaice</name>
    <dbReference type="NCBI Taxonomy" id="8262"/>
    <lineage>
        <taxon>Eukaryota</taxon>
        <taxon>Metazoa</taxon>
        <taxon>Chordata</taxon>
        <taxon>Craniata</taxon>
        <taxon>Vertebrata</taxon>
        <taxon>Euteleostomi</taxon>
        <taxon>Actinopterygii</taxon>
        <taxon>Neopterygii</taxon>
        <taxon>Teleostei</taxon>
        <taxon>Neoteleostei</taxon>
        <taxon>Acanthomorphata</taxon>
        <taxon>Carangaria</taxon>
        <taxon>Pleuronectiformes</taxon>
        <taxon>Pleuronectoidei</taxon>
        <taxon>Pleuronectidae</taxon>
        <taxon>Pleuronectes</taxon>
    </lineage>
</organism>
<keyword evidence="4" id="KW-1185">Reference proteome</keyword>
<evidence type="ECO:0000313" key="4">
    <source>
        <dbReference type="Proteomes" id="UP001153269"/>
    </source>
</evidence>
<keyword evidence="2" id="KW-0472">Membrane</keyword>
<keyword evidence="2" id="KW-1133">Transmembrane helix</keyword>
<proteinExistence type="predicted"/>
<dbReference type="AlphaFoldDB" id="A0A9N7V708"/>
<comment type="caution">
    <text evidence="3">The sequence shown here is derived from an EMBL/GenBank/DDBJ whole genome shotgun (WGS) entry which is preliminary data.</text>
</comment>
<feature type="region of interest" description="Disordered" evidence="1">
    <location>
        <begin position="119"/>
        <end position="140"/>
    </location>
</feature>